<accession>A0AAU9TLU8</accession>
<feature type="compositionally biased region" description="Basic and acidic residues" evidence="1">
    <location>
        <begin position="39"/>
        <end position="51"/>
    </location>
</feature>
<feature type="region of interest" description="Disordered" evidence="1">
    <location>
        <begin position="1"/>
        <end position="94"/>
    </location>
</feature>
<dbReference type="EMBL" id="CAKOGL010000005">
    <property type="protein sequence ID" value="CAH2086988.1"/>
    <property type="molecule type" value="Genomic_DNA"/>
</dbReference>
<evidence type="ECO:0000313" key="3">
    <source>
        <dbReference type="Proteomes" id="UP001153954"/>
    </source>
</evidence>
<evidence type="ECO:0000313" key="2">
    <source>
        <dbReference type="EMBL" id="CAH2086988.1"/>
    </source>
</evidence>
<sequence length="118" mass="13049">MRVRVKMPVANAPATVHGRGRSPELARTRAAPRVWSSSGDRRLARPRREASRPVAPRAAAPGRPGSTAARRGPQAALRRPPPATSTRRRAPPSLTLRILYRLHAHSEHFMSNSRKTQE</sequence>
<feature type="compositionally biased region" description="Low complexity" evidence="1">
    <location>
        <begin position="52"/>
        <end position="73"/>
    </location>
</feature>
<comment type="caution">
    <text evidence="2">The sequence shown here is derived from an EMBL/GenBank/DDBJ whole genome shotgun (WGS) entry which is preliminary data.</text>
</comment>
<organism evidence="2 3">
    <name type="scientific">Euphydryas editha</name>
    <name type="common">Edith's checkerspot</name>
    <dbReference type="NCBI Taxonomy" id="104508"/>
    <lineage>
        <taxon>Eukaryota</taxon>
        <taxon>Metazoa</taxon>
        <taxon>Ecdysozoa</taxon>
        <taxon>Arthropoda</taxon>
        <taxon>Hexapoda</taxon>
        <taxon>Insecta</taxon>
        <taxon>Pterygota</taxon>
        <taxon>Neoptera</taxon>
        <taxon>Endopterygota</taxon>
        <taxon>Lepidoptera</taxon>
        <taxon>Glossata</taxon>
        <taxon>Ditrysia</taxon>
        <taxon>Papilionoidea</taxon>
        <taxon>Nymphalidae</taxon>
        <taxon>Nymphalinae</taxon>
        <taxon>Euphydryas</taxon>
    </lineage>
</organism>
<gene>
    <name evidence="2" type="ORF">EEDITHA_LOCUS3295</name>
</gene>
<name>A0AAU9TLU8_EUPED</name>
<dbReference type="Proteomes" id="UP001153954">
    <property type="component" value="Unassembled WGS sequence"/>
</dbReference>
<protein>
    <submittedName>
        <fullName evidence="2">Uncharacterized protein</fullName>
    </submittedName>
</protein>
<keyword evidence="3" id="KW-1185">Reference proteome</keyword>
<dbReference type="AlphaFoldDB" id="A0AAU9TLU8"/>
<evidence type="ECO:0000256" key="1">
    <source>
        <dbReference type="SAM" id="MobiDB-lite"/>
    </source>
</evidence>
<reference evidence="2" key="1">
    <citation type="submission" date="2022-03" db="EMBL/GenBank/DDBJ databases">
        <authorList>
            <person name="Tunstrom K."/>
        </authorList>
    </citation>
    <scope>NUCLEOTIDE SEQUENCE</scope>
</reference>
<proteinExistence type="predicted"/>